<dbReference type="SUPFAM" id="SSF53383">
    <property type="entry name" value="PLP-dependent transferases"/>
    <property type="match status" value="1"/>
</dbReference>
<dbReference type="OrthoDB" id="9787096at2"/>
<dbReference type="InterPro" id="IPR015424">
    <property type="entry name" value="PyrdxlP-dep_Trfase"/>
</dbReference>
<dbReference type="EMBL" id="FXTM01000001">
    <property type="protein sequence ID" value="SMO34160.1"/>
    <property type="molecule type" value="Genomic_DNA"/>
</dbReference>
<dbReference type="InterPro" id="IPR015421">
    <property type="entry name" value="PyrdxlP-dep_Trfase_major"/>
</dbReference>
<evidence type="ECO:0000313" key="11">
    <source>
        <dbReference type="Proteomes" id="UP000317315"/>
    </source>
</evidence>
<dbReference type="GO" id="GO:0005737">
    <property type="term" value="C:cytoplasm"/>
    <property type="evidence" value="ECO:0007669"/>
    <property type="project" value="UniProtKB-SubCell"/>
</dbReference>
<dbReference type="GO" id="GO:0001717">
    <property type="term" value="P:conversion of seryl-tRNAsec to selenocys-tRNAsec"/>
    <property type="evidence" value="ECO:0007669"/>
    <property type="project" value="UniProtKB-UniRule"/>
</dbReference>
<keyword evidence="2 8" id="KW-0963">Cytoplasm</keyword>
<dbReference type="InterPro" id="IPR018319">
    <property type="entry name" value="SelA-like"/>
</dbReference>
<dbReference type="UniPathway" id="UPA00906">
    <property type="reaction ID" value="UER00896"/>
</dbReference>
<comment type="cofactor">
    <cofactor evidence="1 8 9">
        <name>pyridoxal 5'-phosphate</name>
        <dbReference type="ChEBI" id="CHEBI:597326"/>
    </cofactor>
</comment>
<name>A0A521AHI1_9BACT</name>
<comment type="similarity">
    <text evidence="7 8">Belongs to the SelA family.</text>
</comment>
<dbReference type="AlphaFoldDB" id="A0A521AHI1"/>
<dbReference type="GO" id="GO:0004125">
    <property type="term" value="F:L-seryl-tRNA(Sec) selenium transferase activity"/>
    <property type="evidence" value="ECO:0007669"/>
    <property type="project" value="UniProtKB-UniRule"/>
</dbReference>
<dbReference type="Proteomes" id="UP000317315">
    <property type="component" value="Unassembled WGS sequence"/>
</dbReference>
<organism evidence="10 11">
    <name type="scientific">Balnearium lithotrophicum</name>
    <dbReference type="NCBI Taxonomy" id="223788"/>
    <lineage>
        <taxon>Bacteria</taxon>
        <taxon>Pseudomonadati</taxon>
        <taxon>Aquificota</taxon>
        <taxon>Aquificia</taxon>
        <taxon>Desulfurobacteriales</taxon>
        <taxon>Desulfurobacteriaceae</taxon>
        <taxon>Balnearium</taxon>
    </lineage>
</organism>
<evidence type="ECO:0000256" key="7">
    <source>
        <dbReference type="ARBA" id="ARBA00044507"/>
    </source>
</evidence>
<dbReference type="PANTHER" id="PTHR32328:SF0">
    <property type="entry name" value="L-SERYL-TRNA(SEC) SELENIUM TRANSFERASE"/>
    <property type="match status" value="1"/>
</dbReference>
<dbReference type="Pfam" id="PF03841">
    <property type="entry name" value="SelA"/>
    <property type="match status" value="1"/>
</dbReference>
<dbReference type="HAMAP" id="MF_00423">
    <property type="entry name" value="SelA"/>
    <property type="match status" value="1"/>
</dbReference>
<dbReference type="Gene3D" id="3.40.640.10">
    <property type="entry name" value="Type I PLP-dependent aspartate aminotransferase-like (Major domain)"/>
    <property type="match status" value="1"/>
</dbReference>
<dbReference type="Gene3D" id="3.90.1150.180">
    <property type="match status" value="1"/>
</dbReference>
<gene>
    <name evidence="8" type="primary">selA</name>
    <name evidence="10" type="ORF">SAMN06269117_101124</name>
</gene>
<keyword evidence="4 8" id="KW-0663">Pyridoxal phosphate</keyword>
<evidence type="ECO:0000256" key="9">
    <source>
        <dbReference type="PIRSR" id="PIRSR618319-50"/>
    </source>
</evidence>
<dbReference type="GO" id="GO:0001514">
    <property type="term" value="P:selenocysteine incorporation"/>
    <property type="evidence" value="ECO:0007669"/>
    <property type="project" value="UniProtKB-UniRule"/>
</dbReference>
<sequence length="458" mass="51698">MRELYRRIPKVDTFINDEELLELLDSRPKFFLKKAVEIVLSDLRRKIAKGEISDFSYDELKESVKEKLKELIRPKLHKVINATGVVLHTNLGRAPISKRVAEHLVEVITGYSNLEYDLERGRRGLRYRNLEWILKELTGAEDVCIVNNNAGAVLLVLSALAKGKEVIVSRGELIEIGGSFRIPDVMEQSGALLREVGTTNKTHIWDYERAVNENTALLLKVHTSNYRILGFTESVPTKELVELGRKYGIPVYEDLGSGSFVDVRKLGLSYEPTVQDILKAGVDVVSFSGDKLLGGAQAGIILGKKEYVERIKKHPLNRALRIDKMTLAVLEATLTYYLDEALAFEEIPVWKFLSQKRDDVRKKAEKLVSELEKSEFRGKVEIVEDRVEVGGGALPLQTLPTYCVSVKLDSMSESELDKRLRGNYPPIVGRIKDGKFLIDMFTVFEEEIPTVVRALKGL</sequence>
<protein>
    <recommendedName>
        <fullName evidence="8">L-seryl-tRNA(Sec) selenium transferase</fullName>
        <ecNumber evidence="8">2.9.1.1</ecNumber>
    </recommendedName>
    <alternativeName>
        <fullName evidence="8">Selenocysteine synthase</fullName>
        <shortName evidence="8">Sec synthase</shortName>
    </alternativeName>
    <alternativeName>
        <fullName evidence="8">Selenocysteinyl-tRNA(Sec) synthase</fullName>
    </alternativeName>
</protein>
<evidence type="ECO:0000256" key="2">
    <source>
        <dbReference type="ARBA" id="ARBA00022490"/>
    </source>
</evidence>
<evidence type="ECO:0000313" key="10">
    <source>
        <dbReference type="EMBL" id="SMO34160.1"/>
    </source>
</evidence>
<dbReference type="EC" id="2.9.1.1" evidence="8"/>
<comment type="function">
    <text evidence="8">Converts seryl-tRNA(Sec) to selenocysteinyl-tRNA(Sec) required for selenoprotein biosynthesis.</text>
</comment>
<dbReference type="InterPro" id="IPR004534">
    <property type="entry name" value="SelA_trans"/>
</dbReference>
<proteinExistence type="inferred from homology"/>
<keyword evidence="11" id="KW-1185">Reference proteome</keyword>
<dbReference type="PANTHER" id="PTHR32328">
    <property type="entry name" value="L-SERYL-TRNA(SEC) SELENIUM TRANSFERASE"/>
    <property type="match status" value="1"/>
</dbReference>
<evidence type="ECO:0000256" key="6">
    <source>
        <dbReference type="ARBA" id="ARBA00023266"/>
    </source>
</evidence>
<accession>A0A521AHI1</accession>
<keyword evidence="5 8" id="KW-0648">Protein biosynthesis</keyword>
<comment type="catalytic activity">
    <reaction evidence="8">
        <text>L-seryl-tRNA(Sec) + selenophosphate + H(+) = L-selenocysteinyl-tRNA(Sec) + phosphate</text>
        <dbReference type="Rhea" id="RHEA:22728"/>
        <dbReference type="Rhea" id="RHEA-COMP:9742"/>
        <dbReference type="Rhea" id="RHEA-COMP:9743"/>
        <dbReference type="ChEBI" id="CHEBI:15378"/>
        <dbReference type="ChEBI" id="CHEBI:16144"/>
        <dbReference type="ChEBI" id="CHEBI:43474"/>
        <dbReference type="ChEBI" id="CHEBI:78533"/>
        <dbReference type="ChEBI" id="CHEBI:78573"/>
        <dbReference type="EC" id="2.9.1.1"/>
    </reaction>
</comment>
<keyword evidence="3 8" id="KW-0808">Transferase</keyword>
<evidence type="ECO:0000256" key="1">
    <source>
        <dbReference type="ARBA" id="ARBA00001933"/>
    </source>
</evidence>
<comment type="pathway">
    <text evidence="8">Aminoacyl-tRNA biosynthesis; selenocysteinyl-tRNA(Sec) biosynthesis; selenocysteinyl-tRNA(Sec) from L-seryl-tRNA(Sec) (bacterial route): step 1/1.</text>
</comment>
<feature type="modified residue" description="N6-(pyridoxal phosphate)lysine" evidence="8 9">
    <location>
        <position position="291"/>
    </location>
</feature>
<dbReference type="NCBIfam" id="TIGR00474">
    <property type="entry name" value="selA"/>
    <property type="match status" value="1"/>
</dbReference>
<reference evidence="10 11" key="1">
    <citation type="submission" date="2017-05" db="EMBL/GenBank/DDBJ databases">
        <authorList>
            <person name="Varghese N."/>
            <person name="Submissions S."/>
        </authorList>
    </citation>
    <scope>NUCLEOTIDE SEQUENCE [LARGE SCALE GENOMIC DNA]</scope>
    <source>
        <strain evidence="10 11">DSM 16304</strain>
    </source>
</reference>
<keyword evidence="6 8" id="KW-0711">Selenium</keyword>
<evidence type="ECO:0000256" key="4">
    <source>
        <dbReference type="ARBA" id="ARBA00022898"/>
    </source>
</evidence>
<evidence type="ECO:0000256" key="8">
    <source>
        <dbReference type="HAMAP-Rule" id="MF_00423"/>
    </source>
</evidence>
<evidence type="ECO:0000256" key="5">
    <source>
        <dbReference type="ARBA" id="ARBA00022917"/>
    </source>
</evidence>
<dbReference type="RefSeq" id="WP_142933526.1">
    <property type="nucleotide sequence ID" value="NZ_FXTM01000001.1"/>
</dbReference>
<evidence type="ECO:0000256" key="3">
    <source>
        <dbReference type="ARBA" id="ARBA00022679"/>
    </source>
</evidence>
<comment type="subcellular location">
    <subcellularLocation>
        <location evidence="8">Cytoplasm</location>
    </subcellularLocation>
</comment>